<feature type="domain" description="Chromo" evidence="2">
    <location>
        <begin position="50"/>
        <end position="95"/>
    </location>
</feature>
<comment type="caution">
    <text evidence="3">The sequence shown here is derived from an EMBL/GenBank/DDBJ whole genome shotgun (WGS) entry which is preliminary data.</text>
</comment>
<dbReference type="EMBL" id="JAOYFB010000001">
    <property type="protein sequence ID" value="KAK4005528.1"/>
    <property type="molecule type" value="Genomic_DNA"/>
</dbReference>
<dbReference type="Pfam" id="PF00385">
    <property type="entry name" value="Chromo"/>
    <property type="match status" value="1"/>
</dbReference>
<sequence length="130" mass="15296">MDLQKRVPKRNLPVPSPSPSPSPSPTRRPSTPLSPPVTPTSSIETDETRYHVQRILDEKFSYNHANQRIHEYFVKFRDYPSTENCFVHAEDLYKQINANCSTLFEKFNKFYQLLEGYTWIPLHDWNNTIP</sequence>
<feature type="region of interest" description="Disordered" evidence="1">
    <location>
        <begin position="1"/>
        <end position="48"/>
    </location>
</feature>
<evidence type="ECO:0000313" key="3">
    <source>
        <dbReference type="EMBL" id="KAK4005528.1"/>
    </source>
</evidence>
<accession>A0ABQ9YY03</accession>
<evidence type="ECO:0000259" key="2">
    <source>
        <dbReference type="Pfam" id="PF00385"/>
    </source>
</evidence>
<feature type="compositionally biased region" description="Pro residues" evidence="1">
    <location>
        <begin position="14"/>
        <end position="38"/>
    </location>
</feature>
<keyword evidence="4" id="KW-1185">Reference proteome</keyword>
<dbReference type="Gene3D" id="2.40.50.40">
    <property type="match status" value="1"/>
</dbReference>
<evidence type="ECO:0000256" key="1">
    <source>
        <dbReference type="SAM" id="MobiDB-lite"/>
    </source>
</evidence>
<protein>
    <recommendedName>
        <fullName evidence="2">Chromo domain-containing protein</fullName>
    </recommendedName>
</protein>
<reference evidence="3 4" key="1">
    <citation type="journal article" date="2023" name="Nucleic Acids Res.">
        <title>The hologenome of Daphnia magna reveals possible DNA methylation and microbiome-mediated evolution of the host genome.</title>
        <authorList>
            <person name="Chaturvedi A."/>
            <person name="Li X."/>
            <person name="Dhandapani V."/>
            <person name="Marshall H."/>
            <person name="Kissane S."/>
            <person name="Cuenca-Cambronero M."/>
            <person name="Asole G."/>
            <person name="Calvet F."/>
            <person name="Ruiz-Romero M."/>
            <person name="Marangio P."/>
            <person name="Guigo R."/>
            <person name="Rago D."/>
            <person name="Mirbahai L."/>
            <person name="Eastwood N."/>
            <person name="Colbourne J.K."/>
            <person name="Zhou J."/>
            <person name="Mallon E."/>
            <person name="Orsini L."/>
        </authorList>
    </citation>
    <scope>NUCLEOTIDE SEQUENCE [LARGE SCALE GENOMIC DNA]</scope>
    <source>
        <strain evidence="3">LRV0_1</strain>
    </source>
</reference>
<gene>
    <name evidence="3" type="ORF">OUZ56_007234</name>
</gene>
<name>A0ABQ9YY03_9CRUS</name>
<dbReference type="InterPro" id="IPR016197">
    <property type="entry name" value="Chromo-like_dom_sf"/>
</dbReference>
<dbReference type="Proteomes" id="UP001234178">
    <property type="component" value="Unassembled WGS sequence"/>
</dbReference>
<dbReference type="SUPFAM" id="SSF54160">
    <property type="entry name" value="Chromo domain-like"/>
    <property type="match status" value="1"/>
</dbReference>
<organism evidence="3 4">
    <name type="scientific">Daphnia magna</name>
    <dbReference type="NCBI Taxonomy" id="35525"/>
    <lineage>
        <taxon>Eukaryota</taxon>
        <taxon>Metazoa</taxon>
        <taxon>Ecdysozoa</taxon>
        <taxon>Arthropoda</taxon>
        <taxon>Crustacea</taxon>
        <taxon>Branchiopoda</taxon>
        <taxon>Diplostraca</taxon>
        <taxon>Cladocera</taxon>
        <taxon>Anomopoda</taxon>
        <taxon>Daphniidae</taxon>
        <taxon>Daphnia</taxon>
    </lineage>
</organism>
<evidence type="ECO:0000313" key="4">
    <source>
        <dbReference type="Proteomes" id="UP001234178"/>
    </source>
</evidence>
<dbReference type="InterPro" id="IPR023780">
    <property type="entry name" value="Chromo_domain"/>
</dbReference>
<proteinExistence type="predicted"/>